<name>A0A078AH85_STYLE</name>
<reference evidence="7 8" key="1">
    <citation type="submission" date="2014-06" db="EMBL/GenBank/DDBJ databases">
        <authorList>
            <person name="Swart Estienne"/>
        </authorList>
    </citation>
    <scope>NUCLEOTIDE SEQUENCE [LARGE SCALE GENOMIC DNA]</scope>
    <source>
        <strain evidence="7 8">130c</strain>
    </source>
</reference>
<dbReference type="Proteomes" id="UP000039865">
    <property type="component" value="Unassembled WGS sequence"/>
</dbReference>
<accession>A0A078AH85</accession>
<dbReference type="Gene3D" id="3.30.160.60">
    <property type="entry name" value="Classic Zinc Finger"/>
    <property type="match status" value="2"/>
</dbReference>
<keyword evidence="8" id="KW-1185">Reference proteome</keyword>
<keyword evidence="3 5" id="KW-0863">Zinc-finger</keyword>
<evidence type="ECO:0000256" key="2">
    <source>
        <dbReference type="ARBA" id="ARBA00022737"/>
    </source>
</evidence>
<protein>
    <recommendedName>
        <fullName evidence="6">C2HC/C3H-type domain-containing protein</fullName>
    </recommendedName>
</protein>
<dbReference type="PROSITE" id="PS52027">
    <property type="entry name" value="ZF_C2HC_C3H"/>
    <property type="match status" value="1"/>
</dbReference>
<keyword evidence="1" id="KW-0479">Metal-binding</keyword>
<dbReference type="InterPro" id="IPR049899">
    <property type="entry name" value="Znf_C2HC_C3H"/>
</dbReference>
<keyword evidence="2" id="KW-0677">Repeat</keyword>
<dbReference type="PANTHER" id="PTHR13555">
    <property type="entry name" value="C2H2 ZINC FINGER CGI-62-RELATED"/>
    <property type="match status" value="1"/>
</dbReference>
<evidence type="ECO:0000256" key="5">
    <source>
        <dbReference type="PROSITE-ProRule" id="PRU01371"/>
    </source>
</evidence>
<dbReference type="PANTHER" id="PTHR13555:SF68">
    <property type="entry name" value="ZINC FINGER PROTEIN 474"/>
    <property type="match status" value="1"/>
</dbReference>
<keyword evidence="4" id="KW-0862">Zinc</keyword>
<feature type="domain" description="C2HC/C3H-type" evidence="6">
    <location>
        <begin position="288"/>
        <end position="317"/>
    </location>
</feature>
<organism evidence="7 8">
    <name type="scientific">Stylonychia lemnae</name>
    <name type="common">Ciliate</name>
    <dbReference type="NCBI Taxonomy" id="5949"/>
    <lineage>
        <taxon>Eukaryota</taxon>
        <taxon>Sar</taxon>
        <taxon>Alveolata</taxon>
        <taxon>Ciliophora</taxon>
        <taxon>Intramacronucleata</taxon>
        <taxon>Spirotrichea</taxon>
        <taxon>Stichotrichia</taxon>
        <taxon>Sporadotrichida</taxon>
        <taxon>Oxytrichidae</taxon>
        <taxon>Stylonychinae</taxon>
        <taxon>Stylonychia</taxon>
    </lineage>
</organism>
<sequence>MKGKKKIDFRKIIKSPQSHKSYHSKTKDIMSTMNTMNSNGGNMQMQQAINVMNNNNYQIQQQSDSSMRSMTNERSVLPDVSNQYMLAQSDSSHYYAEGNDLKKNLLKKNQGNEKSTSKQRNNSLLNYKTKGYTQNMNNGLISDQIYQQVNGNNIQCLNCMNVFTSDKVKIHERTCIMKGRTGVMNTVNIEIKKRAAPKEKKPPAFISRPRTLICYICGREYGTASLQIHLKTCIKKWEIEESFKPPHQRRPVPEPPKNFDLMIQGARNGSYDFECYNEEAFKDFNEKALVPCHNCARTFLPDRLVVHLRSCDKDFARKRKLGM</sequence>
<dbReference type="Pfam" id="PF13913">
    <property type="entry name" value="zf-C2HC_2"/>
    <property type="match status" value="2"/>
</dbReference>
<dbReference type="OrthoDB" id="265955at2759"/>
<evidence type="ECO:0000256" key="4">
    <source>
        <dbReference type="ARBA" id="ARBA00022833"/>
    </source>
</evidence>
<evidence type="ECO:0000256" key="3">
    <source>
        <dbReference type="ARBA" id="ARBA00022771"/>
    </source>
</evidence>
<dbReference type="InParanoid" id="A0A078AH85"/>
<dbReference type="InterPro" id="IPR026319">
    <property type="entry name" value="ZC2HC1A/B-like"/>
</dbReference>
<dbReference type="EMBL" id="CCKQ01009691">
    <property type="protein sequence ID" value="CDW81196.1"/>
    <property type="molecule type" value="Genomic_DNA"/>
</dbReference>
<gene>
    <name evidence="7" type="primary">Contig11595.g12414</name>
    <name evidence="7" type="ORF">STYLEM_10207</name>
</gene>
<dbReference type="GO" id="GO:0008270">
    <property type="term" value="F:zinc ion binding"/>
    <property type="evidence" value="ECO:0007669"/>
    <property type="project" value="UniProtKB-KW"/>
</dbReference>
<evidence type="ECO:0000259" key="6">
    <source>
        <dbReference type="PROSITE" id="PS52027"/>
    </source>
</evidence>
<evidence type="ECO:0000256" key="1">
    <source>
        <dbReference type="ARBA" id="ARBA00022723"/>
    </source>
</evidence>
<evidence type="ECO:0000313" key="8">
    <source>
        <dbReference type="Proteomes" id="UP000039865"/>
    </source>
</evidence>
<dbReference type="AlphaFoldDB" id="A0A078AH85"/>
<evidence type="ECO:0000313" key="7">
    <source>
        <dbReference type="EMBL" id="CDW81196.1"/>
    </source>
</evidence>
<proteinExistence type="predicted"/>